<dbReference type="Gene3D" id="3.40.50.300">
    <property type="entry name" value="P-loop containing nucleotide triphosphate hydrolases"/>
    <property type="match status" value="1"/>
</dbReference>
<keyword evidence="5" id="KW-0067">ATP-binding</keyword>
<evidence type="ECO:0000256" key="6">
    <source>
        <dbReference type="ARBA" id="ARBA00022989"/>
    </source>
</evidence>
<feature type="transmembrane region" description="Helical" evidence="8">
    <location>
        <begin position="130"/>
        <end position="151"/>
    </location>
</feature>
<proteinExistence type="predicted"/>
<evidence type="ECO:0000256" key="3">
    <source>
        <dbReference type="ARBA" id="ARBA00022692"/>
    </source>
</evidence>
<dbReference type="PROSITE" id="PS50929">
    <property type="entry name" value="ABC_TM1F"/>
    <property type="match status" value="1"/>
</dbReference>
<evidence type="ECO:0000256" key="4">
    <source>
        <dbReference type="ARBA" id="ARBA00022741"/>
    </source>
</evidence>
<dbReference type="InterPro" id="IPR017871">
    <property type="entry name" value="ABC_transporter-like_CS"/>
</dbReference>
<sequence length="657" mass="71050">MLSRPLLTLNPSRSLAKYPLNACTNHQRLCRITSPFVFNARPLSFTRNEPPKRPSKPQPLAIRLLPTSLQPDEQSSSSLRRIYQLALTEKKTLSTAIGLLLISSSVSMSVPFTIGRIIDYFTSQNPELFFGLTPTLAAASLVGIFTVGGLANFGRSLLMRLAGLRIIARLRKDTYASALKQEVNYIENSEGDVLSRLSVDTNIVGESVTGNLSDGLRAIVTATVGVGLMFYLSPTLTALMLAIVPPISLAAVFYGRYLKKLSKRTQEALGKMTDTAQESISALRTVQASNAENHALRLFSKDVDSVLKLQRKEAFATATFYGSTGLAGNITILALLGYGGTLVSKGVISVGDLSSLLLYSAYVGGSMGQLSSFFTTLMKGVGAGTRIFDLLAREPVISPSKGRPLPPGSVGTVKFEGLRFAYPKRREAQVLNGFDMEIKPGESVALVGRSGSGKSSVQALLLRFYDPDVGRITFNGEDIREFTTASWRANIGIVPQDPVLFSGTIAENIAYDRPDASQAQIEEAARIANCEFIWDMPLKFETKIHKNSLSGGQRQRVAIARALLKNASILCLDEASAALDGASEHKVNDAINNILQSRHTSCLIVAHRLSTIQGANRVAVLDGGRIVEMGTYKELASREGSKFREVMGAQIAAVEYN</sequence>
<dbReference type="PROSITE" id="PS00211">
    <property type="entry name" value="ABC_TRANSPORTER_1"/>
    <property type="match status" value="1"/>
</dbReference>
<evidence type="ECO:0000256" key="2">
    <source>
        <dbReference type="ARBA" id="ARBA00022448"/>
    </source>
</evidence>
<evidence type="ECO:0000313" key="11">
    <source>
        <dbReference type="EMBL" id="KIM23010.1"/>
    </source>
</evidence>
<keyword evidence="4" id="KW-0547">Nucleotide-binding</keyword>
<dbReference type="SUPFAM" id="SSF90123">
    <property type="entry name" value="ABC transporter transmembrane region"/>
    <property type="match status" value="1"/>
</dbReference>
<evidence type="ECO:0000256" key="5">
    <source>
        <dbReference type="ARBA" id="ARBA00022840"/>
    </source>
</evidence>
<evidence type="ECO:0000256" key="8">
    <source>
        <dbReference type="SAM" id="Phobius"/>
    </source>
</evidence>
<evidence type="ECO:0000259" key="10">
    <source>
        <dbReference type="PROSITE" id="PS50929"/>
    </source>
</evidence>
<dbReference type="GO" id="GO:0005524">
    <property type="term" value="F:ATP binding"/>
    <property type="evidence" value="ECO:0007669"/>
    <property type="project" value="UniProtKB-KW"/>
</dbReference>
<dbReference type="GO" id="GO:0016887">
    <property type="term" value="F:ATP hydrolysis activity"/>
    <property type="evidence" value="ECO:0007669"/>
    <property type="project" value="InterPro"/>
</dbReference>
<accession>A0A0C3AEC4</accession>
<dbReference type="SMART" id="SM00382">
    <property type="entry name" value="AAA"/>
    <property type="match status" value="1"/>
</dbReference>
<keyword evidence="7 8" id="KW-0472">Membrane</keyword>
<dbReference type="HOGENOM" id="CLU_000604_84_3_1"/>
<dbReference type="Proteomes" id="UP000054097">
    <property type="component" value="Unassembled WGS sequence"/>
</dbReference>
<dbReference type="PANTHER" id="PTHR43394">
    <property type="entry name" value="ATP-DEPENDENT PERMEASE MDL1, MITOCHONDRIAL"/>
    <property type="match status" value="1"/>
</dbReference>
<dbReference type="OrthoDB" id="6500128at2759"/>
<dbReference type="EMBL" id="KN824344">
    <property type="protein sequence ID" value="KIM23010.1"/>
    <property type="molecule type" value="Genomic_DNA"/>
</dbReference>
<evidence type="ECO:0000313" key="12">
    <source>
        <dbReference type="Proteomes" id="UP000054097"/>
    </source>
</evidence>
<feature type="domain" description="ABC transporter" evidence="9">
    <location>
        <begin position="413"/>
        <end position="648"/>
    </location>
</feature>
<dbReference type="CDD" id="cd18573">
    <property type="entry name" value="ABC_6TM_ABCB10_like"/>
    <property type="match status" value="1"/>
</dbReference>
<feature type="transmembrane region" description="Helical" evidence="8">
    <location>
        <begin position="356"/>
        <end position="377"/>
    </location>
</feature>
<dbReference type="GO" id="GO:0090374">
    <property type="term" value="P:oligopeptide export from mitochondrion"/>
    <property type="evidence" value="ECO:0007669"/>
    <property type="project" value="TreeGrafter"/>
</dbReference>
<dbReference type="InterPro" id="IPR003439">
    <property type="entry name" value="ABC_transporter-like_ATP-bd"/>
</dbReference>
<evidence type="ECO:0000259" key="9">
    <source>
        <dbReference type="PROSITE" id="PS50893"/>
    </source>
</evidence>
<gene>
    <name evidence="11" type="ORF">M408DRAFT_332582</name>
</gene>
<dbReference type="InterPro" id="IPR036640">
    <property type="entry name" value="ABC1_TM_sf"/>
</dbReference>
<keyword evidence="3 8" id="KW-0812">Transmembrane</keyword>
<dbReference type="GO" id="GO:0015421">
    <property type="term" value="F:ABC-type oligopeptide transporter activity"/>
    <property type="evidence" value="ECO:0007669"/>
    <property type="project" value="TreeGrafter"/>
</dbReference>
<dbReference type="FunFam" id="3.40.50.300:FF:000604">
    <property type="entry name" value="ABC transporter B family member 28"/>
    <property type="match status" value="1"/>
</dbReference>
<dbReference type="STRING" id="933852.A0A0C3AEC4"/>
<feature type="transmembrane region" description="Helical" evidence="8">
    <location>
        <begin position="238"/>
        <end position="257"/>
    </location>
</feature>
<dbReference type="InterPro" id="IPR027417">
    <property type="entry name" value="P-loop_NTPase"/>
</dbReference>
<dbReference type="GO" id="GO:0005743">
    <property type="term" value="C:mitochondrial inner membrane"/>
    <property type="evidence" value="ECO:0007669"/>
    <property type="project" value="TreeGrafter"/>
</dbReference>
<evidence type="ECO:0000256" key="7">
    <source>
        <dbReference type="ARBA" id="ARBA00023136"/>
    </source>
</evidence>
<dbReference type="InterPro" id="IPR003593">
    <property type="entry name" value="AAA+_ATPase"/>
</dbReference>
<reference evidence="12" key="2">
    <citation type="submission" date="2015-01" db="EMBL/GenBank/DDBJ databases">
        <title>Evolutionary Origins and Diversification of the Mycorrhizal Mutualists.</title>
        <authorList>
            <consortium name="DOE Joint Genome Institute"/>
            <consortium name="Mycorrhizal Genomics Consortium"/>
            <person name="Kohler A."/>
            <person name="Kuo A."/>
            <person name="Nagy L.G."/>
            <person name="Floudas D."/>
            <person name="Copeland A."/>
            <person name="Barry K.W."/>
            <person name="Cichocki N."/>
            <person name="Veneault-Fourrey C."/>
            <person name="LaButti K."/>
            <person name="Lindquist E.A."/>
            <person name="Lipzen A."/>
            <person name="Lundell T."/>
            <person name="Morin E."/>
            <person name="Murat C."/>
            <person name="Riley R."/>
            <person name="Ohm R."/>
            <person name="Sun H."/>
            <person name="Tunlid A."/>
            <person name="Henrissat B."/>
            <person name="Grigoriev I.V."/>
            <person name="Hibbett D.S."/>
            <person name="Martin F."/>
        </authorList>
    </citation>
    <scope>NUCLEOTIDE SEQUENCE [LARGE SCALE GENOMIC DNA]</scope>
    <source>
        <strain evidence="12">MAFF 305830</strain>
    </source>
</reference>
<name>A0A0C3AEC4_SERVB</name>
<evidence type="ECO:0000256" key="1">
    <source>
        <dbReference type="ARBA" id="ARBA00004141"/>
    </source>
</evidence>
<dbReference type="InterPro" id="IPR039421">
    <property type="entry name" value="Type_1_exporter"/>
</dbReference>
<dbReference type="PROSITE" id="PS50893">
    <property type="entry name" value="ABC_TRANSPORTER_2"/>
    <property type="match status" value="1"/>
</dbReference>
<dbReference type="Pfam" id="PF00005">
    <property type="entry name" value="ABC_tran"/>
    <property type="match status" value="1"/>
</dbReference>
<feature type="transmembrane region" description="Helical" evidence="8">
    <location>
        <begin position="97"/>
        <end position="118"/>
    </location>
</feature>
<evidence type="ECO:0008006" key="13">
    <source>
        <dbReference type="Google" id="ProtNLM"/>
    </source>
</evidence>
<feature type="transmembrane region" description="Helical" evidence="8">
    <location>
        <begin position="215"/>
        <end position="232"/>
    </location>
</feature>
<dbReference type="SUPFAM" id="SSF52540">
    <property type="entry name" value="P-loop containing nucleoside triphosphate hydrolases"/>
    <property type="match status" value="1"/>
</dbReference>
<dbReference type="Pfam" id="PF00664">
    <property type="entry name" value="ABC_membrane"/>
    <property type="match status" value="1"/>
</dbReference>
<keyword evidence="6 8" id="KW-1133">Transmembrane helix</keyword>
<dbReference type="InterPro" id="IPR011527">
    <property type="entry name" value="ABC1_TM_dom"/>
</dbReference>
<dbReference type="Gene3D" id="1.20.1560.10">
    <property type="entry name" value="ABC transporter type 1, transmembrane domain"/>
    <property type="match status" value="1"/>
</dbReference>
<keyword evidence="2" id="KW-0813">Transport</keyword>
<feature type="transmembrane region" description="Helical" evidence="8">
    <location>
        <begin position="314"/>
        <end position="336"/>
    </location>
</feature>
<organism evidence="11 12">
    <name type="scientific">Serendipita vermifera MAFF 305830</name>
    <dbReference type="NCBI Taxonomy" id="933852"/>
    <lineage>
        <taxon>Eukaryota</taxon>
        <taxon>Fungi</taxon>
        <taxon>Dikarya</taxon>
        <taxon>Basidiomycota</taxon>
        <taxon>Agaricomycotina</taxon>
        <taxon>Agaricomycetes</taxon>
        <taxon>Sebacinales</taxon>
        <taxon>Serendipitaceae</taxon>
        <taxon>Serendipita</taxon>
    </lineage>
</organism>
<dbReference type="AlphaFoldDB" id="A0A0C3AEC4"/>
<feature type="domain" description="ABC transmembrane type-1" evidence="10">
    <location>
        <begin position="96"/>
        <end position="379"/>
    </location>
</feature>
<protein>
    <recommendedName>
        <fullName evidence="13">ABC transporter</fullName>
    </recommendedName>
</protein>
<dbReference type="PANTHER" id="PTHR43394:SF1">
    <property type="entry name" value="ATP-BINDING CASSETTE SUB-FAMILY B MEMBER 10, MITOCHONDRIAL"/>
    <property type="match status" value="1"/>
</dbReference>
<comment type="subcellular location">
    <subcellularLocation>
        <location evidence="1">Membrane</location>
        <topology evidence="1">Multi-pass membrane protein</topology>
    </subcellularLocation>
</comment>
<dbReference type="FunFam" id="1.20.1560.10:FF:000085">
    <property type="entry name" value="Probable ATP-binding cassette (ABC) transporter"/>
    <property type="match status" value="1"/>
</dbReference>
<keyword evidence="12" id="KW-1185">Reference proteome</keyword>
<reference evidence="11 12" key="1">
    <citation type="submission" date="2014-04" db="EMBL/GenBank/DDBJ databases">
        <authorList>
            <consortium name="DOE Joint Genome Institute"/>
            <person name="Kuo A."/>
            <person name="Zuccaro A."/>
            <person name="Kohler A."/>
            <person name="Nagy L.G."/>
            <person name="Floudas D."/>
            <person name="Copeland A."/>
            <person name="Barry K.W."/>
            <person name="Cichocki N."/>
            <person name="Veneault-Fourrey C."/>
            <person name="LaButti K."/>
            <person name="Lindquist E.A."/>
            <person name="Lipzen A."/>
            <person name="Lundell T."/>
            <person name="Morin E."/>
            <person name="Murat C."/>
            <person name="Sun H."/>
            <person name="Tunlid A."/>
            <person name="Henrissat B."/>
            <person name="Grigoriev I.V."/>
            <person name="Hibbett D.S."/>
            <person name="Martin F."/>
            <person name="Nordberg H.P."/>
            <person name="Cantor M.N."/>
            <person name="Hua S.X."/>
        </authorList>
    </citation>
    <scope>NUCLEOTIDE SEQUENCE [LARGE SCALE GENOMIC DNA]</scope>
    <source>
        <strain evidence="11 12">MAFF 305830</strain>
    </source>
</reference>